<dbReference type="Proteomes" id="UP000050509">
    <property type="component" value="Unassembled WGS sequence"/>
</dbReference>
<dbReference type="AlphaFoldDB" id="A0A0P9CTJ2"/>
<dbReference type="InterPro" id="IPR014922">
    <property type="entry name" value="YdhG-like"/>
</dbReference>
<feature type="non-terminal residue" evidence="2">
    <location>
        <position position="1"/>
    </location>
</feature>
<name>A0A0P9CTJ2_9CHLR</name>
<evidence type="ECO:0000313" key="2">
    <source>
        <dbReference type="EMBL" id="KPV49363.1"/>
    </source>
</evidence>
<reference evidence="2 3" key="1">
    <citation type="submission" date="2015-09" db="EMBL/GenBank/DDBJ databases">
        <title>Draft genome sequence of Kouleothrix aurantiaca JCM 19913.</title>
        <authorList>
            <person name="Hemp J."/>
        </authorList>
    </citation>
    <scope>NUCLEOTIDE SEQUENCE [LARGE SCALE GENOMIC DNA]</scope>
    <source>
        <strain evidence="2 3">COM-B</strain>
    </source>
</reference>
<sequence length="69" mass="7632">FSPRKQNLTLYVYGYLEQYADLLARLGKHTTGQGCLYIKRLAAVDQGVLRELLEESVARAAQESGEAGT</sequence>
<proteinExistence type="predicted"/>
<dbReference type="PATRIC" id="fig|186479.3.peg.3731"/>
<gene>
    <name evidence="2" type="ORF">SE17_33070</name>
</gene>
<evidence type="ECO:0000313" key="3">
    <source>
        <dbReference type="Proteomes" id="UP000050509"/>
    </source>
</evidence>
<dbReference type="Pfam" id="PF08818">
    <property type="entry name" value="DUF1801"/>
    <property type="match status" value="1"/>
</dbReference>
<accession>A0A0P9CTJ2</accession>
<protein>
    <recommendedName>
        <fullName evidence="1">YdhG-like domain-containing protein</fullName>
    </recommendedName>
</protein>
<keyword evidence="3" id="KW-1185">Reference proteome</keyword>
<evidence type="ECO:0000259" key="1">
    <source>
        <dbReference type="Pfam" id="PF08818"/>
    </source>
</evidence>
<feature type="domain" description="YdhG-like" evidence="1">
    <location>
        <begin position="5"/>
        <end position="57"/>
    </location>
</feature>
<dbReference type="EMBL" id="LJCR01002021">
    <property type="protein sequence ID" value="KPV49363.1"/>
    <property type="molecule type" value="Genomic_DNA"/>
</dbReference>
<organism evidence="2 3">
    <name type="scientific">Kouleothrix aurantiaca</name>
    <dbReference type="NCBI Taxonomy" id="186479"/>
    <lineage>
        <taxon>Bacteria</taxon>
        <taxon>Bacillati</taxon>
        <taxon>Chloroflexota</taxon>
        <taxon>Chloroflexia</taxon>
        <taxon>Chloroflexales</taxon>
        <taxon>Roseiflexineae</taxon>
        <taxon>Roseiflexaceae</taxon>
        <taxon>Kouleothrix</taxon>
    </lineage>
</organism>
<comment type="caution">
    <text evidence="2">The sequence shown here is derived from an EMBL/GenBank/DDBJ whole genome shotgun (WGS) entry which is preliminary data.</text>
</comment>